<dbReference type="Proteomes" id="UP000269019">
    <property type="component" value="Chromosome"/>
</dbReference>
<evidence type="ECO:0000256" key="1">
    <source>
        <dbReference type="SAM" id="MobiDB-lite"/>
    </source>
</evidence>
<dbReference type="KEGG" id="ccho:CCHOA_08250"/>
<dbReference type="EMBL" id="CP033896">
    <property type="protein sequence ID" value="AZA14041.1"/>
    <property type="molecule type" value="Genomic_DNA"/>
</dbReference>
<feature type="compositionally biased region" description="Basic residues" evidence="1">
    <location>
        <begin position="44"/>
        <end position="61"/>
    </location>
</feature>
<accession>A0A3G6J7E7</accession>
<protein>
    <submittedName>
        <fullName evidence="2">Uncharacterized protein</fullName>
    </submittedName>
</protein>
<gene>
    <name evidence="2" type="ORF">CCHOA_08250</name>
</gene>
<evidence type="ECO:0000313" key="3">
    <source>
        <dbReference type="Proteomes" id="UP000269019"/>
    </source>
</evidence>
<feature type="region of interest" description="Disordered" evidence="1">
    <location>
        <begin position="19"/>
        <end position="68"/>
    </location>
</feature>
<name>A0A3G6J7E7_9CORY</name>
<evidence type="ECO:0000313" key="2">
    <source>
        <dbReference type="EMBL" id="AZA14041.1"/>
    </source>
</evidence>
<organism evidence="2 3">
    <name type="scientific">Corynebacterium choanae</name>
    <dbReference type="NCBI Taxonomy" id="1862358"/>
    <lineage>
        <taxon>Bacteria</taxon>
        <taxon>Bacillati</taxon>
        <taxon>Actinomycetota</taxon>
        <taxon>Actinomycetes</taxon>
        <taxon>Mycobacteriales</taxon>
        <taxon>Corynebacteriaceae</taxon>
        <taxon>Corynebacterium</taxon>
    </lineage>
</organism>
<keyword evidence="3" id="KW-1185">Reference proteome</keyword>
<dbReference type="AlphaFoldDB" id="A0A3G6J7E7"/>
<proteinExistence type="predicted"/>
<sequence length="68" mass="7606">MAPIQKYKTATGTAWRVQYREPAGKTPHHAGFQDKGAGAGVGGGKHHRHQHMHMGRPRCRKRDSSHPR</sequence>
<reference evidence="2 3" key="1">
    <citation type="submission" date="2018-11" db="EMBL/GenBank/DDBJ databases">
        <authorList>
            <person name="Kleinhagauer T."/>
            <person name="Glaeser S.P."/>
            <person name="Spergser J."/>
            <person name="Ruckert C."/>
            <person name="Kaempfer P."/>
            <person name="Busse H.-J."/>
        </authorList>
    </citation>
    <scope>NUCLEOTIDE SEQUENCE [LARGE SCALE GENOMIC DNA]</scope>
    <source>
        <strain evidence="2 3">200CH</strain>
    </source>
</reference>